<evidence type="ECO:0000313" key="1">
    <source>
        <dbReference type="EMBL" id="KXY31200.1"/>
    </source>
</evidence>
<protein>
    <submittedName>
        <fullName evidence="1">Uncharacterized protein</fullName>
    </submittedName>
</protein>
<sequence>MTILNDKTMNDSLHEVKTSKGFSFIVSTYELRNLSPWVKPSEHSFDDLLFYRKLILCERKSMKRQLKRGYKPIKTLQESDHFIWCISEDLFHSPVIFREERGLNFEISEEDRDILKGNMIDRLARQLL</sequence>
<reference evidence="1 2" key="1">
    <citation type="submission" date="2015-12" db="EMBL/GenBank/DDBJ databases">
        <title>Bacillus cereus Group isolate.</title>
        <authorList>
            <person name="Kovac J."/>
        </authorList>
    </citation>
    <scope>NUCLEOTIDE SEQUENCE [LARGE SCALE GENOMIC DNA]</scope>
    <source>
        <strain evidence="1 2">FSL K6-0073</strain>
    </source>
</reference>
<name>A0A9X0SLU6_BACCE</name>
<dbReference type="AlphaFoldDB" id="A0A9X0SLU6"/>
<evidence type="ECO:0000313" key="2">
    <source>
        <dbReference type="Proteomes" id="UP000075476"/>
    </source>
</evidence>
<dbReference type="EMBL" id="LOMO01000223">
    <property type="protein sequence ID" value="KXY31200.1"/>
    <property type="molecule type" value="Genomic_DNA"/>
</dbReference>
<comment type="caution">
    <text evidence="1">The sequence shown here is derived from an EMBL/GenBank/DDBJ whole genome shotgun (WGS) entry which is preliminary data.</text>
</comment>
<accession>A0A9X0SLU6</accession>
<dbReference type="Proteomes" id="UP000075476">
    <property type="component" value="Unassembled WGS sequence"/>
</dbReference>
<organism evidence="1 2">
    <name type="scientific">Bacillus cereus</name>
    <dbReference type="NCBI Taxonomy" id="1396"/>
    <lineage>
        <taxon>Bacteria</taxon>
        <taxon>Bacillati</taxon>
        <taxon>Bacillota</taxon>
        <taxon>Bacilli</taxon>
        <taxon>Bacillales</taxon>
        <taxon>Bacillaceae</taxon>
        <taxon>Bacillus</taxon>
        <taxon>Bacillus cereus group</taxon>
    </lineage>
</organism>
<gene>
    <name evidence="1" type="ORF">AT268_17680</name>
</gene>
<proteinExistence type="predicted"/>